<dbReference type="CDD" id="cd12148">
    <property type="entry name" value="fungal_TF_MHR"/>
    <property type="match status" value="1"/>
</dbReference>
<name>A0A318ZK07_9EURO</name>
<protein>
    <recommendedName>
        <fullName evidence="8">Zn(2)-C6 fungal-type domain-containing protein</fullName>
    </recommendedName>
</protein>
<dbReference type="STRING" id="1450539.A0A318ZK07"/>
<dbReference type="GO" id="GO:0006351">
    <property type="term" value="P:DNA-templated transcription"/>
    <property type="evidence" value="ECO:0007669"/>
    <property type="project" value="InterPro"/>
</dbReference>
<keyword evidence="4" id="KW-0238">DNA-binding</keyword>
<dbReference type="InterPro" id="IPR036864">
    <property type="entry name" value="Zn2-C6_fun-type_DNA-bd_sf"/>
</dbReference>
<feature type="region of interest" description="Disordered" evidence="7">
    <location>
        <begin position="1"/>
        <end position="20"/>
    </location>
</feature>
<feature type="compositionally biased region" description="Polar residues" evidence="7">
    <location>
        <begin position="97"/>
        <end position="111"/>
    </location>
</feature>
<keyword evidence="3" id="KW-0805">Transcription regulation</keyword>
<dbReference type="PANTHER" id="PTHR31001">
    <property type="entry name" value="UNCHARACTERIZED TRANSCRIPTIONAL REGULATORY PROTEIN"/>
    <property type="match status" value="1"/>
</dbReference>
<keyword evidence="6" id="KW-0539">Nucleus</keyword>
<dbReference type="GeneID" id="37072850"/>
<dbReference type="CDD" id="cd00067">
    <property type="entry name" value="GAL4"/>
    <property type="match status" value="1"/>
</dbReference>
<dbReference type="InterPro" id="IPR007219">
    <property type="entry name" value="XnlR_reg_dom"/>
</dbReference>
<gene>
    <name evidence="9" type="ORF">BP01DRAFT_290785</name>
</gene>
<dbReference type="SMART" id="SM00906">
    <property type="entry name" value="Fungal_trans"/>
    <property type="match status" value="1"/>
</dbReference>
<dbReference type="GO" id="GO:0005634">
    <property type="term" value="C:nucleus"/>
    <property type="evidence" value="ECO:0007669"/>
    <property type="project" value="UniProtKB-SubCell"/>
</dbReference>
<dbReference type="GO" id="GO:0009893">
    <property type="term" value="P:positive regulation of metabolic process"/>
    <property type="evidence" value="ECO:0007669"/>
    <property type="project" value="UniProtKB-ARBA"/>
</dbReference>
<evidence type="ECO:0000313" key="9">
    <source>
        <dbReference type="EMBL" id="PYH47846.1"/>
    </source>
</evidence>
<dbReference type="Pfam" id="PF04082">
    <property type="entry name" value="Fungal_trans"/>
    <property type="match status" value="1"/>
</dbReference>
<dbReference type="AlphaFoldDB" id="A0A318ZK07"/>
<dbReference type="PANTHER" id="PTHR31001:SF85">
    <property type="entry name" value="ZN(II)2CYS6 TRANSCRIPTION FACTOR (EUROFUNG)"/>
    <property type="match status" value="1"/>
</dbReference>
<comment type="subcellular location">
    <subcellularLocation>
        <location evidence="1">Nucleus</location>
    </subcellularLocation>
</comment>
<feature type="region of interest" description="Disordered" evidence="7">
    <location>
        <begin position="57"/>
        <end position="111"/>
    </location>
</feature>
<accession>A0A318ZK07</accession>
<keyword evidence="2" id="KW-0479">Metal-binding</keyword>
<dbReference type="GO" id="GO:0000981">
    <property type="term" value="F:DNA-binding transcription factor activity, RNA polymerase II-specific"/>
    <property type="evidence" value="ECO:0007669"/>
    <property type="project" value="InterPro"/>
</dbReference>
<dbReference type="SMART" id="SM00066">
    <property type="entry name" value="GAL4"/>
    <property type="match status" value="1"/>
</dbReference>
<dbReference type="EMBL" id="KZ821223">
    <property type="protein sequence ID" value="PYH47846.1"/>
    <property type="molecule type" value="Genomic_DNA"/>
</dbReference>
<dbReference type="PROSITE" id="PS50048">
    <property type="entry name" value="ZN2_CY6_FUNGAL_2"/>
    <property type="match status" value="1"/>
</dbReference>
<evidence type="ECO:0000256" key="3">
    <source>
        <dbReference type="ARBA" id="ARBA00023015"/>
    </source>
</evidence>
<dbReference type="RefSeq" id="XP_025433828.1">
    <property type="nucleotide sequence ID" value="XM_025571622.1"/>
</dbReference>
<keyword evidence="10" id="KW-1185">Reference proteome</keyword>
<dbReference type="Pfam" id="PF00172">
    <property type="entry name" value="Zn_clus"/>
    <property type="match status" value="1"/>
</dbReference>
<dbReference type="OrthoDB" id="2269373at2759"/>
<sequence length="697" mass="77717">MPASEVTHTKSPGGGNSKTPSCVVCNRRKVKCDRQNPCSACTKNGVECIYRAHLPPRRRKRQRSDAVRSPAHRHRPNPSRQDPGSAGPGGRHGPLSPTATSNASLAPTTNESGVLIAGGGKSVYVDGNMWSSIRTELPPADDVLGDASVYSDSSTSLQGLDDESSLILGGKTKTRVTSLHPGALHIFMLWQVFLENVNPLIKILHGPTVQQQLINISGDLSTVPKGLEALMFSIYCISLISMTSEEVQKAFGESKTILLSRFRRGARLALSNAGILRTSEIVVLQAFLLYLLSMRGFSDPHSIWCLCGVAIRLAQRIGLHRDGSHYGLSIFETEMRRRLWLQLSILDATTAQQTGVSAQVSVMDADVQRPANVNDCDLDPRMTDKPREHTGATEMIFCLARCEFGDWITRWSKSSTVLQASQRFLSSPTISLAEKDRAIDELCQIFDTNYLKYCDNSIPLHQMTIIVIHSVTSLLRFTAHHPRQYANHDSYEPSAERDKIFSICLRVAEGCDLVQTSGITQRYRWHVQNHIPWTPLVHILYELRHRVDEEESRKAWLLIDRICSQHFHDLKGRQRTAFSVALQNLILKSWNAHTAERARCNRPPLSCPAIVSELDSMRGKQSSGDIALNTHGEAPMGASTHGQNQLDAAVFPHELGTLDVDQASKFSPLDWNQWDRLIEDFQYQYTDDGEPHLNMYG</sequence>
<evidence type="ECO:0000256" key="4">
    <source>
        <dbReference type="ARBA" id="ARBA00023125"/>
    </source>
</evidence>
<dbReference type="SUPFAM" id="SSF57701">
    <property type="entry name" value="Zn2/Cys6 DNA-binding domain"/>
    <property type="match status" value="1"/>
</dbReference>
<evidence type="ECO:0000313" key="10">
    <source>
        <dbReference type="Proteomes" id="UP000248349"/>
    </source>
</evidence>
<reference evidence="9 10" key="1">
    <citation type="submission" date="2016-12" db="EMBL/GenBank/DDBJ databases">
        <title>The genomes of Aspergillus section Nigri reveals drivers in fungal speciation.</title>
        <authorList>
            <consortium name="DOE Joint Genome Institute"/>
            <person name="Vesth T.C."/>
            <person name="Nybo J."/>
            <person name="Theobald S."/>
            <person name="Brandl J."/>
            <person name="Frisvad J.C."/>
            <person name="Nielsen K.F."/>
            <person name="Lyhne E.K."/>
            <person name="Kogle M.E."/>
            <person name="Kuo A."/>
            <person name="Riley R."/>
            <person name="Clum A."/>
            <person name="Nolan M."/>
            <person name="Lipzen A."/>
            <person name="Salamov A."/>
            <person name="Henrissat B."/>
            <person name="Wiebenga A."/>
            <person name="De Vries R.P."/>
            <person name="Grigoriev I.V."/>
            <person name="Mortensen U.H."/>
            <person name="Andersen M.R."/>
            <person name="Baker S.E."/>
        </authorList>
    </citation>
    <scope>NUCLEOTIDE SEQUENCE [LARGE SCALE GENOMIC DNA]</scope>
    <source>
        <strain evidence="9 10">JOP 1030-1</strain>
    </source>
</reference>
<dbReference type="GO" id="GO:0008270">
    <property type="term" value="F:zinc ion binding"/>
    <property type="evidence" value="ECO:0007669"/>
    <property type="project" value="InterPro"/>
</dbReference>
<dbReference type="InterPro" id="IPR050613">
    <property type="entry name" value="Sec_Metabolite_Reg"/>
</dbReference>
<dbReference type="Gene3D" id="4.10.240.10">
    <property type="entry name" value="Zn(2)-C6 fungal-type DNA-binding domain"/>
    <property type="match status" value="1"/>
</dbReference>
<keyword evidence="5" id="KW-0804">Transcription</keyword>
<proteinExistence type="predicted"/>
<organism evidence="9 10">
    <name type="scientific">Aspergillus saccharolyticus JOP 1030-1</name>
    <dbReference type="NCBI Taxonomy" id="1450539"/>
    <lineage>
        <taxon>Eukaryota</taxon>
        <taxon>Fungi</taxon>
        <taxon>Dikarya</taxon>
        <taxon>Ascomycota</taxon>
        <taxon>Pezizomycotina</taxon>
        <taxon>Eurotiomycetes</taxon>
        <taxon>Eurotiomycetidae</taxon>
        <taxon>Eurotiales</taxon>
        <taxon>Aspergillaceae</taxon>
        <taxon>Aspergillus</taxon>
        <taxon>Aspergillus subgen. Circumdati</taxon>
    </lineage>
</organism>
<evidence type="ECO:0000256" key="6">
    <source>
        <dbReference type="ARBA" id="ARBA00023242"/>
    </source>
</evidence>
<dbReference type="Proteomes" id="UP000248349">
    <property type="component" value="Unassembled WGS sequence"/>
</dbReference>
<evidence type="ECO:0000256" key="2">
    <source>
        <dbReference type="ARBA" id="ARBA00022723"/>
    </source>
</evidence>
<dbReference type="InterPro" id="IPR001138">
    <property type="entry name" value="Zn2Cys6_DnaBD"/>
</dbReference>
<evidence type="ECO:0000256" key="7">
    <source>
        <dbReference type="SAM" id="MobiDB-lite"/>
    </source>
</evidence>
<evidence type="ECO:0000256" key="1">
    <source>
        <dbReference type="ARBA" id="ARBA00004123"/>
    </source>
</evidence>
<evidence type="ECO:0000256" key="5">
    <source>
        <dbReference type="ARBA" id="ARBA00023163"/>
    </source>
</evidence>
<evidence type="ECO:0000259" key="8">
    <source>
        <dbReference type="PROSITE" id="PS50048"/>
    </source>
</evidence>
<feature type="domain" description="Zn(2)-C6 fungal-type" evidence="8">
    <location>
        <begin position="21"/>
        <end position="50"/>
    </location>
</feature>
<dbReference type="GO" id="GO:0003677">
    <property type="term" value="F:DNA binding"/>
    <property type="evidence" value="ECO:0007669"/>
    <property type="project" value="UniProtKB-KW"/>
</dbReference>